<evidence type="ECO:0000313" key="2">
    <source>
        <dbReference type="Proteomes" id="UP000887578"/>
    </source>
</evidence>
<name>A0A914QJP3_9BILA</name>
<feature type="region of interest" description="Disordered" evidence="1">
    <location>
        <begin position="1"/>
        <end position="39"/>
    </location>
</feature>
<dbReference type="WBParaSite" id="PDA_v2.g3730.t1">
    <property type="protein sequence ID" value="PDA_v2.g3730.t1"/>
    <property type="gene ID" value="PDA_v2.g3730"/>
</dbReference>
<evidence type="ECO:0000313" key="3">
    <source>
        <dbReference type="WBParaSite" id="PDA_v2.g3730.t1"/>
    </source>
</evidence>
<dbReference type="AlphaFoldDB" id="A0A914QJP3"/>
<protein>
    <submittedName>
        <fullName evidence="3">Uncharacterized protein</fullName>
    </submittedName>
</protein>
<feature type="compositionally biased region" description="Polar residues" evidence="1">
    <location>
        <begin position="136"/>
        <end position="150"/>
    </location>
</feature>
<evidence type="ECO:0000256" key="1">
    <source>
        <dbReference type="SAM" id="MobiDB-lite"/>
    </source>
</evidence>
<reference evidence="3" key="1">
    <citation type="submission" date="2022-11" db="UniProtKB">
        <authorList>
            <consortium name="WormBaseParasite"/>
        </authorList>
    </citation>
    <scope>IDENTIFICATION</scope>
</reference>
<proteinExistence type="predicted"/>
<feature type="region of interest" description="Disordered" evidence="1">
    <location>
        <begin position="120"/>
        <end position="150"/>
    </location>
</feature>
<accession>A0A914QJP3</accession>
<keyword evidence="2" id="KW-1185">Reference proteome</keyword>
<organism evidence="2 3">
    <name type="scientific">Panagrolaimus davidi</name>
    <dbReference type="NCBI Taxonomy" id="227884"/>
    <lineage>
        <taxon>Eukaryota</taxon>
        <taxon>Metazoa</taxon>
        <taxon>Ecdysozoa</taxon>
        <taxon>Nematoda</taxon>
        <taxon>Chromadorea</taxon>
        <taxon>Rhabditida</taxon>
        <taxon>Tylenchina</taxon>
        <taxon>Panagrolaimomorpha</taxon>
        <taxon>Panagrolaimoidea</taxon>
        <taxon>Panagrolaimidae</taxon>
        <taxon>Panagrolaimus</taxon>
    </lineage>
</organism>
<dbReference type="Proteomes" id="UP000887578">
    <property type="component" value="Unplaced"/>
</dbReference>
<sequence>MFNTPTKMNKPKPKKGFNLFDNDMTSDDDEPPTAPTKKLPQYIDTATSSVPSHPYASLAAAENFITKNFSAKPSNIPESKPPNVKDAIAPHIDDDMKQEPIIPRSSAQPGDCAGQFRQRFIRPSATSGEYNMPDSGESSPSQASTHFDSNILASTSRVGASQLHRVTTSSVF</sequence>